<proteinExistence type="predicted"/>
<dbReference type="KEGG" id="mflu:HZU40_31005"/>
<evidence type="ECO:0000313" key="4">
    <source>
        <dbReference type="Proteomes" id="UP000199707"/>
    </source>
</evidence>
<organism evidence="3 4">
    <name type="scientific">Mycolicibacterium fluoranthenivorans</name>
    <dbReference type="NCBI Taxonomy" id="258505"/>
    <lineage>
        <taxon>Bacteria</taxon>
        <taxon>Bacillati</taxon>
        <taxon>Actinomycetota</taxon>
        <taxon>Actinomycetes</taxon>
        <taxon>Mycobacteriales</taxon>
        <taxon>Mycobacteriaceae</taxon>
        <taxon>Mycolicibacterium</taxon>
    </lineage>
</organism>
<feature type="transmembrane region" description="Helical" evidence="1">
    <location>
        <begin position="12"/>
        <end position="35"/>
    </location>
</feature>
<name>A0A1G4VNF4_9MYCO</name>
<evidence type="ECO:0000313" key="3">
    <source>
        <dbReference type="EMBL" id="SCX08898.1"/>
    </source>
</evidence>
<gene>
    <name evidence="2" type="ORF">HZU40_31005</name>
    <name evidence="3" type="ORF">SAMN02799620_01339</name>
</gene>
<evidence type="ECO:0000256" key="1">
    <source>
        <dbReference type="SAM" id="Phobius"/>
    </source>
</evidence>
<dbReference type="Proteomes" id="UP000515498">
    <property type="component" value="Chromosome"/>
</dbReference>
<feature type="transmembrane region" description="Helical" evidence="1">
    <location>
        <begin position="47"/>
        <end position="71"/>
    </location>
</feature>
<dbReference type="RefSeq" id="WP_090354759.1">
    <property type="nucleotide sequence ID" value="NZ_CP059894.1"/>
</dbReference>
<keyword evidence="1" id="KW-0812">Transmembrane</keyword>
<dbReference type="EMBL" id="FMUB01000002">
    <property type="protein sequence ID" value="SCX08898.1"/>
    <property type="molecule type" value="Genomic_DNA"/>
</dbReference>
<evidence type="ECO:0000313" key="5">
    <source>
        <dbReference type="Proteomes" id="UP000515498"/>
    </source>
</evidence>
<accession>A0A1G4VNF4</accession>
<sequence>MTIDLQDLSGTFTVFDVAASLALSFVLAAIIGWVYRFTHKNVSYSQSYVQTLVMVCMVISVIMLVVGSNIARAFALVGALSVIRFRNAIKETRDVGFIFLAMAVGMTTGTRFYLLAVVATVVICLVLLIMYRFNWFKLDVQRQVVKVQVPPEPEYTARVEDVLIEYCTEFELVSTESARSGALNELYYTAQLKKNRKAGELIAALGAVNSGQRVTVLTGYDQTDL</sequence>
<keyword evidence="1" id="KW-1133">Transmembrane helix</keyword>
<feature type="transmembrane region" description="Helical" evidence="1">
    <location>
        <begin position="112"/>
        <end position="133"/>
    </location>
</feature>
<dbReference type="Proteomes" id="UP000199707">
    <property type="component" value="Unassembled WGS sequence"/>
</dbReference>
<reference evidence="4" key="2">
    <citation type="submission" date="2016-10" db="EMBL/GenBank/DDBJ databases">
        <authorList>
            <person name="Varghese N."/>
            <person name="Submissions S."/>
        </authorList>
    </citation>
    <scope>NUCLEOTIDE SEQUENCE [LARGE SCALE GENOMIC DNA]</scope>
    <source>
        <strain evidence="4">UNC267MFSha1.1M11</strain>
    </source>
</reference>
<dbReference type="EMBL" id="CP059894">
    <property type="protein sequence ID" value="QNJ92509.1"/>
    <property type="molecule type" value="Genomic_DNA"/>
</dbReference>
<reference evidence="2 5" key="3">
    <citation type="submission" date="2020-07" db="EMBL/GenBank/DDBJ databases">
        <title>Draft genome sequence of four isobutane-metabolizing strains capable of cometabolically degrading diverse ether contaminants.</title>
        <authorList>
            <person name="Chen W."/>
            <person name="Faulkner N."/>
            <person name="Smith C."/>
            <person name="Hyman M."/>
        </authorList>
    </citation>
    <scope>NUCLEOTIDE SEQUENCE [LARGE SCALE GENOMIC DNA]</scope>
    <source>
        <strain evidence="2 5">2A</strain>
    </source>
</reference>
<evidence type="ECO:0000313" key="2">
    <source>
        <dbReference type="EMBL" id="QNJ92509.1"/>
    </source>
</evidence>
<dbReference type="Pfam" id="PF16316">
    <property type="entry name" value="DUF4956"/>
    <property type="match status" value="1"/>
</dbReference>
<reference evidence="3" key="1">
    <citation type="submission" date="2016-10" db="EMBL/GenBank/DDBJ databases">
        <authorList>
            <person name="de Groot N.N."/>
        </authorList>
    </citation>
    <scope>NUCLEOTIDE SEQUENCE [LARGE SCALE GENOMIC DNA]</scope>
    <source>
        <strain evidence="3">UNC267MFSha1.1M11</strain>
    </source>
</reference>
<dbReference type="STRING" id="1502745.SAMN02799620_01339"/>
<dbReference type="InterPro" id="IPR032531">
    <property type="entry name" value="DUF4956"/>
</dbReference>
<protein>
    <submittedName>
        <fullName evidence="2">DUF4956 domain-containing protein</fullName>
    </submittedName>
</protein>
<keyword evidence="1" id="KW-0472">Membrane</keyword>
<dbReference type="AlphaFoldDB" id="A0A1G4VNF4"/>